<evidence type="ECO:0000259" key="5">
    <source>
        <dbReference type="Pfam" id="PF01064"/>
    </source>
</evidence>
<keyword evidence="4" id="KW-0812">Transmembrane</keyword>
<evidence type="ECO:0000313" key="6">
    <source>
        <dbReference type="EMBL" id="KAG8184797.1"/>
    </source>
</evidence>
<name>A0AAV6UKQ1_9ARAC</name>
<evidence type="ECO:0000256" key="4">
    <source>
        <dbReference type="SAM" id="Phobius"/>
    </source>
</evidence>
<dbReference type="Proteomes" id="UP000827092">
    <property type="component" value="Unassembled WGS sequence"/>
</dbReference>
<proteinExistence type="predicted"/>
<sequence>MFQCLCNTTPCIEEGTTTCNTTALCFSQYLDRGDGSEKLLRGCMASRTPLLCENRRPAVGRHHKWPVLVCCSKNMCNDRVFPTLPPTTSTTTMVPIATMPPAIADLPSSNENSPRAMNVIYLLMVAIGVCCIGVGTAIAVFLSRRHSTFCDPEFGTVGPNGYVKGCCSESAIPKSRIIANKITMGT</sequence>
<keyword evidence="7" id="KW-1185">Reference proteome</keyword>
<accession>A0AAV6UKQ1</accession>
<dbReference type="GO" id="GO:0004675">
    <property type="term" value="F:transmembrane receptor protein serine/threonine kinase activity"/>
    <property type="evidence" value="ECO:0007669"/>
    <property type="project" value="InterPro"/>
</dbReference>
<keyword evidence="2" id="KW-0732">Signal</keyword>
<dbReference type="GO" id="GO:0016020">
    <property type="term" value="C:membrane"/>
    <property type="evidence" value="ECO:0007669"/>
    <property type="project" value="UniProtKB-SubCell"/>
</dbReference>
<evidence type="ECO:0000256" key="2">
    <source>
        <dbReference type="ARBA" id="ARBA00022729"/>
    </source>
</evidence>
<dbReference type="AlphaFoldDB" id="A0AAV6UKQ1"/>
<evidence type="ECO:0000256" key="1">
    <source>
        <dbReference type="ARBA" id="ARBA00004370"/>
    </source>
</evidence>
<comment type="caution">
    <text evidence="6">The sequence shown here is derived from an EMBL/GenBank/DDBJ whole genome shotgun (WGS) entry which is preliminary data.</text>
</comment>
<gene>
    <name evidence="6" type="ORF">JTE90_001496</name>
</gene>
<organism evidence="6 7">
    <name type="scientific">Oedothorax gibbosus</name>
    <dbReference type="NCBI Taxonomy" id="931172"/>
    <lineage>
        <taxon>Eukaryota</taxon>
        <taxon>Metazoa</taxon>
        <taxon>Ecdysozoa</taxon>
        <taxon>Arthropoda</taxon>
        <taxon>Chelicerata</taxon>
        <taxon>Arachnida</taxon>
        <taxon>Araneae</taxon>
        <taxon>Araneomorphae</taxon>
        <taxon>Entelegynae</taxon>
        <taxon>Araneoidea</taxon>
        <taxon>Linyphiidae</taxon>
        <taxon>Erigoninae</taxon>
        <taxon>Oedothorax</taxon>
    </lineage>
</organism>
<feature type="domain" description="Activin types I and II receptor" evidence="5">
    <location>
        <begin position="3"/>
        <end position="78"/>
    </location>
</feature>
<dbReference type="InterPro" id="IPR000472">
    <property type="entry name" value="Activin_recp"/>
</dbReference>
<dbReference type="Pfam" id="PF01064">
    <property type="entry name" value="Activin_recp"/>
    <property type="match status" value="1"/>
</dbReference>
<dbReference type="Gene3D" id="2.10.60.10">
    <property type="entry name" value="CD59"/>
    <property type="match status" value="1"/>
</dbReference>
<evidence type="ECO:0000256" key="3">
    <source>
        <dbReference type="ARBA" id="ARBA00023136"/>
    </source>
</evidence>
<dbReference type="InterPro" id="IPR045860">
    <property type="entry name" value="Snake_toxin-like_sf"/>
</dbReference>
<feature type="transmembrane region" description="Helical" evidence="4">
    <location>
        <begin position="119"/>
        <end position="142"/>
    </location>
</feature>
<reference evidence="6 7" key="1">
    <citation type="journal article" date="2022" name="Nat. Ecol. Evol.">
        <title>A masculinizing supergene underlies an exaggerated male reproductive morph in a spider.</title>
        <authorList>
            <person name="Hendrickx F."/>
            <person name="De Corte Z."/>
            <person name="Sonet G."/>
            <person name="Van Belleghem S.M."/>
            <person name="Kostlbacher S."/>
            <person name="Vangestel C."/>
        </authorList>
    </citation>
    <scope>NUCLEOTIDE SEQUENCE [LARGE SCALE GENOMIC DNA]</scope>
    <source>
        <strain evidence="6">W744_W776</strain>
    </source>
</reference>
<dbReference type="SUPFAM" id="SSF57302">
    <property type="entry name" value="Snake toxin-like"/>
    <property type="match status" value="1"/>
</dbReference>
<dbReference type="EMBL" id="JAFNEN010000360">
    <property type="protein sequence ID" value="KAG8184797.1"/>
    <property type="molecule type" value="Genomic_DNA"/>
</dbReference>
<comment type="subcellular location">
    <subcellularLocation>
        <location evidence="1">Membrane</location>
    </subcellularLocation>
</comment>
<protein>
    <recommendedName>
        <fullName evidence="5">Activin types I and II receptor domain-containing protein</fullName>
    </recommendedName>
</protein>
<keyword evidence="4" id="KW-1133">Transmembrane helix</keyword>
<keyword evidence="3 4" id="KW-0472">Membrane</keyword>
<evidence type="ECO:0000313" key="7">
    <source>
        <dbReference type="Proteomes" id="UP000827092"/>
    </source>
</evidence>